<dbReference type="InParanoid" id="G4T5F7"/>
<evidence type="ECO:0000313" key="2">
    <source>
        <dbReference type="EMBL" id="CCA66559.1"/>
    </source>
</evidence>
<dbReference type="Proteomes" id="UP000007148">
    <property type="component" value="Unassembled WGS sequence"/>
</dbReference>
<evidence type="ECO:0000313" key="3">
    <source>
        <dbReference type="Proteomes" id="UP000007148"/>
    </source>
</evidence>
<accession>G4T5F7</accession>
<evidence type="ECO:0000256" key="1">
    <source>
        <dbReference type="SAM" id="MobiDB-lite"/>
    </source>
</evidence>
<comment type="caution">
    <text evidence="2">The sequence shown here is derived from an EMBL/GenBank/DDBJ whole genome shotgun (WGS) entry which is preliminary data.</text>
</comment>
<dbReference type="AlphaFoldDB" id="G4T5F7"/>
<proteinExistence type="predicted"/>
<name>G4T5F7_SERID</name>
<sequence length="133" mass="14660">MASGTATPSLTALKRHPDLQHLKSEHLHPAAASGEGIHTPEGILTPGHAHHFSNKGIDPIVLNSSLKQHIAQGAVKGERKLNDFSADVEDRLNPHFDSHLEEIKNAMAPVEHKDTLEVPSEFEFLLPTEQREY</sequence>
<reference evidence="2 3" key="1">
    <citation type="journal article" date="2011" name="PLoS Pathog.">
        <title>Endophytic Life Strategies Decoded by Genome and Transcriptome Analyses of the Mutualistic Root Symbiont Piriformospora indica.</title>
        <authorList>
            <person name="Zuccaro A."/>
            <person name="Lahrmann U."/>
            <person name="Guldener U."/>
            <person name="Langen G."/>
            <person name="Pfiffi S."/>
            <person name="Biedenkopf D."/>
            <person name="Wong P."/>
            <person name="Samans B."/>
            <person name="Grimm C."/>
            <person name="Basiewicz M."/>
            <person name="Murat C."/>
            <person name="Martin F."/>
            <person name="Kogel K.H."/>
        </authorList>
    </citation>
    <scope>NUCLEOTIDE SEQUENCE [LARGE SCALE GENOMIC DNA]</scope>
    <source>
        <strain evidence="2 3">DSM 11827</strain>
    </source>
</reference>
<feature type="region of interest" description="Disordered" evidence="1">
    <location>
        <begin position="23"/>
        <end position="50"/>
    </location>
</feature>
<protein>
    <submittedName>
        <fullName evidence="2">Uncharacterized protein</fullName>
    </submittedName>
</protein>
<dbReference type="HOGENOM" id="CLU_2110477_0_0_1"/>
<keyword evidence="3" id="KW-1185">Reference proteome</keyword>
<organism evidence="2 3">
    <name type="scientific">Serendipita indica (strain DSM 11827)</name>
    <name type="common">Root endophyte fungus</name>
    <name type="synonym">Piriformospora indica</name>
    <dbReference type="NCBI Taxonomy" id="1109443"/>
    <lineage>
        <taxon>Eukaryota</taxon>
        <taxon>Fungi</taxon>
        <taxon>Dikarya</taxon>
        <taxon>Basidiomycota</taxon>
        <taxon>Agaricomycotina</taxon>
        <taxon>Agaricomycetes</taxon>
        <taxon>Sebacinales</taxon>
        <taxon>Serendipitaceae</taxon>
        <taxon>Serendipita</taxon>
    </lineage>
</organism>
<gene>
    <name evidence="2" type="ORF">PIIN_00243</name>
</gene>
<dbReference type="OrthoDB" id="3134042at2759"/>
<dbReference type="EMBL" id="CAFZ01000003">
    <property type="protein sequence ID" value="CCA66559.1"/>
    <property type="molecule type" value="Genomic_DNA"/>
</dbReference>